<dbReference type="GO" id="GO:0005975">
    <property type="term" value="P:carbohydrate metabolic process"/>
    <property type="evidence" value="ECO:0007669"/>
    <property type="project" value="InterPro"/>
</dbReference>
<dbReference type="InterPro" id="IPR012291">
    <property type="entry name" value="CBM2_carb-bd_dom_sf"/>
</dbReference>
<dbReference type="Pfam" id="PF00722">
    <property type="entry name" value="Glyco_hydro_16"/>
    <property type="match status" value="1"/>
</dbReference>
<dbReference type="CAZy" id="CBM13">
    <property type="family name" value="Carbohydrate-Binding Module Family 13"/>
</dbReference>
<dbReference type="Proteomes" id="UP000009080">
    <property type="component" value="Chromosome"/>
</dbReference>
<dbReference type="PANTHER" id="PTHR10963:SF55">
    <property type="entry name" value="GLYCOSIDE HYDROLASE FAMILY 16 PROTEIN"/>
    <property type="match status" value="1"/>
</dbReference>
<keyword evidence="8" id="KW-1185">Reference proteome</keyword>
<dbReference type="PROSITE" id="PS51762">
    <property type="entry name" value="GH16_2"/>
    <property type="match status" value="1"/>
</dbReference>
<evidence type="ECO:0000256" key="3">
    <source>
        <dbReference type="SAM" id="MobiDB-lite"/>
    </source>
</evidence>
<dbReference type="STRING" id="377629.TERTU_3987"/>
<dbReference type="PANTHER" id="PTHR10963">
    <property type="entry name" value="GLYCOSYL HYDROLASE-RELATED"/>
    <property type="match status" value="1"/>
</dbReference>
<comment type="similarity">
    <text evidence="1">Belongs to the glycosyl hydrolase 16 family.</text>
</comment>
<dbReference type="CAZy" id="CBM2">
    <property type="family name" value="Carbohydrate-Binding Module Family 2"/>
</dbReference>
<dbReference type="InterPro" id="IPR000772">
    <property type="entry name" value="Ricin_B_lectin"/>
</dbReference>
<keyword evidence="7" id="KW-0378">Hydrolase</keyword>
<feature type="region of interest" description="Disordered" evidence="3">
    <location>
        <begin position="121"/>
        <end position="174"/>
    </location>
</feature>
<dbReference type="GO" id="GO:0004553">
    <property type="term" value="F:hydrolase activity, hydrolyzing O-glycosyl compounds"/>
    <property type="evidence" value="ECO:0007669"/>
    <property type="project" value="InterPro"/>
</dbReference>
<dbReference type="InterPro" id="IPR013320">
    <property type="entry name" value="ConA-like_dom_sf"/>
</dbReference>
<accession>C5BTR5</accession>
<feature type="compositionally biased region" description="Pro residues" evidence="3">
    <location>
        <begin position="126"/>
        <end position="152"/>
    </location>
</feature>
<organism evidence="7 8">
    <name type="scientific">Teredinibacter turnerae (strain ATCC 39867 / T7901)</name>
    <dbReference type="NCBI Taxonomy" id="377629"/>
    <lineage>
        <taxon>Bacteria</taxon>
        <taxon>Pseudomonadati</taxon>
        <taxon>Pseudomonadota</taxon>
        <taxon>Gammaproteobacteria</taxon>
        <taxon>Cellvibrionales</taxon>
        <taxon>Cellvibrionaceae</taxon>
        <taxon>Teredinibacter</taxon>
    </lineage>
</organism>
<dbReference type="HOGENOM" id="CLU_486534_0_0_6"/>
<reference evidence="7 8" key="1">
    <citation type="journal article" date="2009" name="PLoS ONE">
        <title>The complete genome of Teredinibacter turnerae T7901: an intracellular endosymbiont of marine wood-boring bivalves (shipworms).</title>
        <authorList>
            <person name="Yang J.C."/>
            <person name="Madupu R."/>
            <person name="Durkin A.S."/>
            <person name="Ekborg N.A."/>
            <person name="Pedamallu C.S."/>
            <person name="Hostetler J.B."/>
            <person name="Radune D."/>
            <person name="Toms B.S."/>
            <person name="Henrissat B."/>
            <person name="Coutinho P.M."/>
            <person name="Schwarz S."/>
            <person name="Field L."/>
            <person name="Trindade-Silva A.E."/>
            <person name="Soares C.A.G."/>
            <person name="Elshahawi S."/>
            <person name="Hanora A."/>
            <person name="Schmidt E.W."/>
            <person name="Haygood M.G."/>
            <person name="Posfai J."/>
            <person name="Benner J."/>
            <person name="Madinger C."/>
            <person name="Nove J."/>
            <person name="Anton B."/>
            <person name="Chaudhary K."/>
            <person name="Foster J."/>
            <person name="Holman A."/>
            <person name="Kumar S."/>
            <person name="Lessard P.A."/>
            <person name="Luyten Y.A."/>
            <person name="Slatko B."/>
            <person name="Wood N."/>
            <person name="Wu B."/>
            <person name="Teplitski M."/>
            <person name="Mougous J.D."/>
            <person name="Ward N."/>
            <person name="Eisen J.A."/>
            <person name="Badger J.H."/>
            <person name="Distel D.L."/>
        </authorList>
    </citation>
    <scope>NUCLEOTIDE SEQUENCE [LARGE SCALE GENOMIC DNA]</scope>
    <source>
        <strain evidence="8">ATCC 39867 / T7901</strain>
    </source>
</reference>
<dbReference type="Pfam" id="PF00553">
    <property type="entry name" value="CBM_2"/>
    <property type="match status" value="1"/>
</dbReference>
<dbReference type="SMART" id="SM00458">
    <property type="entry name" value="RICIN"/>
    <property type="match status" value="1"/>
</dbReference>
<dbReference type="SUPFAM" id="SSF50370">
    <property type="entry name" value="Ricin B-like lectins"/>
    <property type="match status" value="1"/>
</dbReference>
<feature type="compositionally biased region" description="Pro residues" evidence="3">
    <location>
        <begin position="162"/>
        <end position="172"/>
    </location>
</feature>
<dbReference type="Gene3D" id="2.80.10.50">
    <property type="match status" value="3"/>
</dbReference>
<feature type="signal peptide" evidence="4">
    <location>
        <begin position="1"/>
        <end position="22"/>
    </location>
</feature>
<dbReference type="SUPFAM" id="SSF49899">
    <property type="entry name" value="Concanavalin A-like lectins/glucanases"/>
    <property type="match status" value="1"/>
</dbReference>
<dbReference type="InterPro" id="IPR001919">
    <property type="entry name" value="CBD2"/>
</dbReference>
<evidence type="ECO:0000259" key="5">
    <source>
        <dbReference type="PROSITE" id="PS51173"/>
    </source>
</evidence>
<feature type="domain" description="CBM2" evidence="5">
    <location>
        <begin position="16"/>
        <end position="138"/>
    </location>
</feature>
<dbReference type="PROSITE" id="PS50231">
    <property type="entry name" value="RICIN_B_LECTIN"/>
    <property type="match status" value="1"/>
</dbReference>
<dbReference type="InterPro" id="IPR000757">
    <property type="entry name" value="Beta-glucanase-like"/>
</dbReference>
<evidence type="ECO:0000313" key="8">
    <source>
        <dbReference type="Proteomes" id="UP000009080"/>
    </source>
</evidence>
<evidence type="ECO:0000313" key="7">
    <source>
        <dbReference type="EMBL" id="ACR11203.1"/>
    </source>
</evidence>
<dbReference type="CDD" id="cd08023">
    <property type="entry name" value="GH16_laminarinase_like"/>
    <property type="match status" value="1"/>
</dbReference>
<feature type="domain" description="GH16" evidence="6">
    <location>
        <begin position="316"/>
        <end position="560"/>
    </location>
</feature>
<gene>
    <name evidence="7" type="ordered locus">TERTU_3987</name>
</gene>
<dbReference type="SUPFAM" id="SSF49384">
    <property type="entry name" value="Carbohydrate-binding domain"/>
    <property type="match status" value="1"/>
</dbReference>
<dbReference type="Gene3D" id="2.60.40.290">
    <property type="match status" value="1"/>
</dbReference>
<dbReference type="PROSITE" id="PS51173">
    <property type="entry name" value="CBM2"/>
    <property type="match status" value="1"/>
</dbReference>
<dbReference type="AlphaFoldDB" id="C5BTR5"/>
<dbReference type="RefSeq" id="WP_015817315.1">
    <property type="nucleotide sequence ID" value="NC_012997.1"/>
</dbReference>
<dbReference type="Pfam" id="PF14200">
    <property type="entry name" value="RicinB_lectin_2"/>
    <property type="match status" value="2"/>
</dbReference>
<evidence type="ECO:0000256" key="4">
    <source>
        <dbReference type="SAM" id="SignalP"/>
    </source>
</evidence>
<evidence type="ECO:0000259" key="6">
    <source>
        <dbReference type="PROSITE" id="PS51762"/>
    </source>
</evidence>
<feature type="chain" id="PRO_5002948927" evidence="4">
    <location>
        <begin position="23"/>
        <end position="560"/>
    </location>
</feature>
<dbReference type="KEGG" id="ttu:TERTU_3987"/>
<dbReference type="InterPro" id="IPR035992">
    <property type="entry name" value="Ricin_B-like_lectins"/>
</dbReference>
<dbReference type="EMBL" id="CP001614">
    <property type="protein sequence ID" value="ACR11203.1"/>
    <property type="molecule type" value="Genomic_DNA"/>
</dbReference>
<evidence type="ECO:0000256" key="1">
    <source>
        <dbReference type="ARBA" id="ARBA00006865"/>
    </source>
</evidence>
<dbReference type="InterPro" id="IPR008965">
    <property type="entry name" value="CBM2/CBM3_carb-bd_dom_sf"/>
</dbReference>
<name>C5BTR5_TERTT</name>
<dbReference type="eggNOG" id="COG2273">
    <property type="taxonomic scope" value="Bacteria"/>
</dbReference>
<dbReference type="SMART" id="SM00637">
    <property type="entry name" value="CBD_II"/>
    <property type="match status" value="1"/>
</dbReference>
<keyword evidence="2" id="KW-1015">Disulfide bond</keyword>
<dbReference type="OrthoDB" id="9809583at2"/>
<sequence length="560" mass="61957">MLRVIRWYVAVFLVLLGRWVSAADADFSVVNYWQGGFQGEIVVHNDGADAISQWRVSFSANFEIVNLWNAEEVAHSGNLWEFGSAGWNDQIPAGGEASFGFIANGDVTQVSDLLVTLNGAATPTPTATPTPSATPTPTPSPSSTPSPSPTPTVEPTVIPSTSPSPEPTPPPEAHLASGRYVIISRSSELAMDVSDNSTENGAVIHQWDYGFRTNQQFDLTDLGNGFYSIRAGNSGKSLDVWNRSLDDGGEIRQYSYYGSDNQQWTLRAVENGYFEIVSRLSGKVLQVADSSRGTDVLQFAPTGAHNQQWRFVAPSDMYPTAPKQLVWAEDFDYTGLPSSSTWGYEEGMVRNNEAQYYTRARAENAWVADGMLTITARRENYQGAQYTSASITTSGKADWTYGRFDMRARIDTRGGLWPAFWMLGYGKWPENGEIDIMEYYRGNLLANLAWKANNSDAWSAAWDSSTRSVASLETIYPGWANDFHLWRMDWDNDSIRLYVDGILLNEANLNNIRNPDGSNPFRARAMYMILNLAIGGNNGGDPSGTAFPASYEVDYVRVYQ</sequence>
<keyword evidence="4" id="KW-0732">Signal</keyword>
<dbReference type="CDD" id="cd00161">
    <property type="entry name" value="beta-trefoil_Ricin-like"/>
    <property type="match status" value="1"/>
</dbReference>
<dbReference type="GO" id="GO:0030247">
    <property type="term" value="F:polysaccharide binding"/>
    <property type="evidence" value="ECO:0007669"/>
    <property type="project" value="UniProtKB-UniRule"/>
</dbReference>
<dbReference type="InterPro" id="IPR050546">
    <property type="entry name" value="Glycosyl_Hydrlase_16"/>
</dbReference>
<proteinExistence type="inferred from homology"/>
<evidence type="ECO:0000256" key="2">
    <source>
        <dbReference type="ARBA" id="ARBA00023157"/>
    </source>
</evidence>
<dbReference type="CAZy" id="GH16">
    <property type="family name" value="Glycoside Hydrolase Family 16"/>
</dbReference>
<protein>
    <submittedName>
        <fullName evidence="7">Glycoside hydrolase family 16 domain protein</fullName>
    </submittedName>
</protein>
<dbReference type="Gene3D" id="2.60.120.200">
    <property type="match status" value="1"/>
</dbReference>